<dbReference type="GO" id="GO:0000775">
    <property type="term" value="C:chromosome, centromeric region"/>
    <property type="evidence" value="ECO:0007669"/>
    <property type="project" value="TreeGrafter"/>
</dbReference>
<feature type="compositionally biased region" description="Low complexity" evidence="1">
    <location>
        <begin position="613"/>
        <end position="631"/>
    </location>
</feature>
<evidence type="ECO:0000259" key="2">
    <source>
        <dbReference type="Pfam" id="PF09133"/>
    </source>
</evidence>
<feature type="region of interest" description="Disordered" evidence="1">
    <location>
        <begin position="132"/>
        <end position="161"/>
    </location>
</feature>
<organism evidence="3">
    <name type="scientific">Ornithodoros erraticus</name>
    <name type="common">European soft tick</name>
    <name type="synonym">Alectorobius erraticus</name>
    <dbReference type="NCBI Taxonomy" id="265619"/>
    <lineage>
        <taxon>Eukaryota</taxon>
        <taxon>Metazoa</taxon>
        <taxon>Ecdysozoa</taxon>
        <taxon>Arthropoda</taxon>
        <taxon>Chelicerata</taxon>
        <taxon>Arachnida</taxon>
        <taxon>Acari</taxon>
        <taxon>Parasitiformes</taxon>
        <taxon>Ixodida</taxon>
        <taxon>Ixodoidea</taxon>
        <taxon>Argasidae</taxon>
        <taxon>Ornithodorinae</taxon>
        <taxon>Ornithodoros</taxon>
    </lineage>
</organism>
<feature type="region of interest" description="Disordered" evidence="1">
    <location>
        <begin position="341"/>
        <end position="532"/>
    </location>
</feature>
<proteinExistence type="predicted"/>
<dbReference type="PANTHER" id="PTHR16124:SF3">
    <property type="entry name" value="MIS18-BINDING PROTEIN 1"/>
    <property type="match status" value="1"/>
</dbReference>
<dbReference type="InterPro" id="IPR015216">
    <property type="entry name" value="SANTA"/>
</dbReference>
<feature type="compositionally biased region" description="Polar residues" evidence="1">
    <location>
        <begin position="177"/>
        <end position="199"/>
    </location>
</feature>
<feature type="compositionally biased region" description="Basic and acidic residues" evidence="1">
    <location>
        <begin position="373"/>
        <end position="394"/>
    </location>
</feature>
<sequence length="708" mass="78657">MVSKVFTEWCINPRGPNNVCIVGYAVSEESAEQKFFVTDEVRSRAGPHHLTCVNGEVIELRGGVAFTVGENAGIPTPILNLFKNGFPRYWRKAIENWNYGADTSTESKNPAKIHKCFLERARLFAAGEQQWPELSKEPAVGNGHRHSHQQQAARGSAERPVNPTRYELRCRSVPQAVPTQSSQTGPEKATQSTKRSPVKNSKAHGNAETPSQQRAETKESHTTNRRSSRPRVTRNVANRLSKKSAKESAAIVRKSTVDERATSDLATKNRSKGLNGIKTASPPSTVSSQEAQKRAVVLLTLDDRSACTKALTLVTETPFQHEHFTRATPKKDMQCITETQKQNAEEPVLASRNSRHNQVTLRMTRSRSRAIGSRKDEAAHTENKDAVASQDKHALALPGPSTKSGQCGRKINTNSSARKRRKVPPRTRMTEEDSPSDDDITCKDSHDITLVSENKIQPAEHAPRRATRSCATKGQSREAADKKVTAVPKTSETNRVRGRRGKNTKVEKGNREVATSKQSPKSKAVRSALRKKQDDEVPVQLCAITAGKGTLKRKRQVRAAAKAVADATMDDCFPVGDILEKLQRPLPGDLVLPRTDSDNESELSGMRTPSECSLQQSLPQSPQSTSSVSSTDILKADRYIYQMEKEGRKRTESPFTSTPVVRKKRSTPEAFFNELRRAEQRMHLIEEKENYERSDPVMDWFTDGSETD</sequence>
<name>A0A293LLU1_ORNER</name>
<feature type="region of interest" description="Disordered" evidence="1">
    <location>
        <begin position="588"/>
        <end position="631"/>
    </location>
</feature>
<dbReference type="EMBL" id="GFWV01004109">
    <property type="protein sequence ID" value="MAA28839.1"/>
    <property type="molecule type" value="Transcribed_RNA"/>
</dbReference>
<evidence type="ECO:0000313" key="3">
    <source>
        <dbReference type="EMBL" id="MAA28839.1"/>
    </source>
</evidence>
<dbReference type="InterPro" id="IPR039110">
    <property type="entry name" value="KNL2-like"/>
</dbReference>
<feature type="compositionally biased region" description="Basic and acidic residues" evidence="1">
    <location>
        <begin position="475"/>
        <end position="484"/>
    </location>
</feature>
<dbReference type="PANTHER" id="PTHR16124">
    <property type="entry name" value="MIS18-BINDING PROTEIN 1"/>
    <property type="match status" value="1"/>
</dbReference>
<reference evidence="3" key="1">
    <citation type="submission" date="2017-08" db="EMBL/GenBank/DDBJ databases">
        <title>Ornithodoros erraticus midgut genes differentially expressed after blood feeding.</title>
        <authorList>
            <person name="Oleaga A."/>
        </authorList>
    </citation>
    <scope>NUCLEOTIDE SEQUENCE</scope>
    <source>
        <strain evidence="3">Female</strain>
        <tissue evidence="3">Gut</tissue>
    </source>
</reference>
<accession>A0A293LLU1</accession>
<evidence type="ECO:0000256" key="1">
    <source>
        <dbReference type="SAM" id="MobiDB-lite"/>
    </source>
</evidence>
<feature type="compositionally biased region" description="Basic residues" evidence="1">
    <location>
        <begin position="223"/>
        <end position="232"/>
    </location>
</feature>
<feature type="region of interest" description="Disordered" evidence="1">
    <location>
        <begin position="645"/>
        <end position="669"/>
    </location>
</feature>
<dbReference type="Pfam" id="PF09133">
    <property type="entry name" value="SANTA"/>
    <property type="match status" value="1"/>
</dbReference>
<dbReference type="AlphaFoldDB" id="A0A293LLU1"/>
<protein>
    <recommendedName>
        <fullName evidence="2">SANTA domain-containing protein</fullName>
    </recommendedName>
</protein>
<feature type="domain" description="SANTA" evidence="2">
    <location>
        <begin position="7"/>
        <end position="92"/>
    </location>
</feature>
<feature type="compositionally biased region" description="Polar residues" evidence="1">
    <location>
        <begin position="401"/>
        <end position="416"/>
    </location>
</feature>
<feature type="region of interest" description="Disordered" evidence="1">
    <location>
        <begin position="173"/>
        <end position="288"/>
    </location>
</feature>